<evidence type="ECO:0000313" key="2">
    <source>
        <dbReference type="EMBL" id="GHI17445.1"/>
    </source>
</evidence>
<feature type="compositionally biased region" description="Basic and acidic residues" evidence="1">
    <location>
        <begin position="57"/>
        <end position="68"/>
    </location>
</feature>
<comment type="caution">
    <text evidence="2">The sequence shown here is derived from an EMBL/GenBank/DDBJ whole genome shotgun (WGS) entry which is preliminary data.</text>
</comment>
<name>A0ABQ3NXF7_STRVG</name>
<dbReference type="Proteomes" id="UP000660554">
    <property type="component" value="Unassembled WGS sequence"/>
</dbReference>
<proteinExistence type="predicted"/>
<keyword evidence="3" id="KW-1185">Reference proteome</keyword>
<sequence length="76" mass="7930">MTGLRTVDRAASVAFDLTFAWSCTGASFVGESEPYVMPVSCVRLAYVLVLDTPGDPADARSPRADSTGREGSLGSS</sequence>
<evidence type="ECO:0000256" key="1">
    <source>
        <dbReference type="SAM" id="MobiDB-lite"/>
    </source>
</evidence>
<organism evidence="2 3">
    <name type="scientific">Streptomyces virginiae</name>
    <name type="common">Streptomyces cinnamonensis</name>
    <dbReference type="NCBI Taxonomy" id="1961"/>
    <lineage>
        <taxon>Bacteria</taxon>
        <taxon>Bacillati</taxon>
        <taxon>Actinomycetota</taxon>
        <taxon>Actinomycetes</taxon>
        <taxon>Kitasatosporales</taxon>
        <taxon>Streptomycetaceae</taxon>
        <taxon>Streptomyces</taxon>
    </lineage>
</organism>
<protein>
    <submittedName>
        <fullName evidence="2">Uncharacterized protein</fullName>
    </submittedName>
</protein>
<gene>
    <name evidence="2" type="ORF">Scinn_69080</name>
</gene>
<dbReference type="EMBL" id="BNDV01000017">
    <property type="protein sequence ID" value="GHI17445.1"/>
    <property type="molecule type" value="Genomic_DNA"/>
</dbReference>
<feature type="region of interest" description="Disordered" evidence="1">
    <location>
        <begin position="53"/>
        <end position="76"/>
    </location>
</feature>
<reference evidence="3" key="1">
    <citation type="submission" date="2020-09" db="EMBL/GenBank/DDBJ databases">
        <title>Whole genome shotgun sequence of Streptomyces cinnamonensis NBRC 15873.</title>
        <authorList>
            <person name="Komaki H."/>
            <person name="Tamura T."/>
        </authorList>
    </citation>
    <scope>NUCLEOTIDE SEQUENCE [LARGE SCALE GENOMIC DNA]</scope>
    <source>
        <strain evidence="3">NBRC 15873</strain>
    </source>
</reference>
<accession>A0ABQ3NXF7</accession>
<evidence type="ECO:0000313" key="3">
    <source>
        <dbReference type="Proteomes" id="UP000660554"/>
    </source>
</evidence>